<feature type="transmembrane region" description="Helical" evidence="2">
    <location>
        <begin position="322"/>
        <end position="347"/>
    </location>
</feature>
<sequence>MSKDSQQQNQSEEVDLGQLFKAIGNGFSNFFKGIANIFKGLFQGLVLILLHFFKRIFWYVGAVVIGLVLGFILNATAGKSYGANMFIKTNFDSGRQVYENINQLNQLASVDRDTVELGKILNISPTEASKLKGFYIKPGTQENNIAEMYFEYRQNLDSISQTEVTYKSYKESLSSYAFPVHQIRVASTDKFIYKEIEKAFIKELVNNDYLDELAMVNVENLKREKVALENQVIQTGYLIDEYLKIKISQSQKPESNGTNLYMGDAEASNSSVNEAELLKEQLKLEEQKREVLRLMVAEKDIISVISGFPSSGYDIREWYEKYIIAIPLATFSITLFVFLLIGLGKFLKAQEGNKVM</sequence>
<keyword evidence="2" id="KW-0812">Transmembrane</keyword>
<protein>
    <recommendedName>
        <fullName evidence="5">Polysaccharide chain length determinant N-terminal domain-containing protein</fullName>
    </recommendedName>
</protein>
<gene>
    <name evidence="3" type="ORF">GCM10009433_00290</name>
</gene>
<dbReference type="EMBL" id="BAAAGG010000001">
    <property type="protein sequence ID" value="GAA0750896.1"/>
    <property type="molecule type" value="Genomic_DNA"/>
</dbReference>
<proteinExistence type="predicted"/>
<keyword evidence="2" id="KW-1133">Transmembrane helix</keyword>
<evidence type="ECO:0000256" key="2">
    <source>
        <dbReference type="SAM" id="Phobius"/>
    </source>
</evidence>
<keyword evidence="4" id="KW-1185">Reference proteome</keyword>
<keyword evidence="2" id="KW-0472">Membrane</keyword>
<evidence type="ECO:0000313" key="3">
    <source>
        <dbReference type="EMBL" id="GAA0750896.1"/>
    </source>
</evidence>
<keyword evidence="1" id="KW-0175">Coiled coil</keyword>
<dbReference type="RefSeq" id="WP_224455395.1">
    <property type="nucleotide sequence ID" value="NZ_BAAAGG010000001.1"/>
</dbReference>
<comment type="caution">
    <text evidence="3">The sequence shown here is derived from an EMBL/GenBank/DDBJ whole genome shotgun (WGS) entry which is preliminary data.</text>
</comment>
<evidence type="ECO:0008006" key="5">
    <source>
        <dbReference type="Google" id="ProtNLM"/>
    </source>
</evidence>
<evidence type="ECO:0000313" key="4">
    <source>
        <dbReference type="Proteomes" id="UP001500185"/>
    </source>
</evidence>
<feature type="transmembrane region" description="Helical" evidence="2">
    <location>
        <begin position="30"/>
        <end position="50"/>
    </location>
</feature>
<feature type="transmembrane region" description="Helical" evidence="2">
    <location>
        <begin position="56"/>
        <end position="77"/>
    </location>
</feature>
<reference evidence="3 4" key="1">
    <citation type="journal article" date="2019" name="Int. J. Syst. Evol. Microbiol.">
        <title>The Global Catalogue of Microorganisms (GCM) 10K type strain sequencing project: providing services to taxonomists for standard genome sequencing and annotation.</title>
        <authorList>
            <consortium name="The Broad Institute Genomics Platform"/>
            <consortium name="The Broad Institute Genome Sequencing Center for Infectious Disease"/>
            <person name="Wu L."/>
            <person name="Ma J."/>
        </authorList>
    </citation>
    <scope>NUCLEOTIDE SEQUENCE [LARGE SCALE GENOMIC DNA]</scope>
    <source>
        <strain evidence="3 4">JCM 16231</strain>
    </source>
</reference>
<evidence type="ECO:0000256" key="1">
    <source>
        <dbReference type="SAM" id="Coils"/>
    </source>
</evidence>
<feature type="coiled-coil region" evidence="1">
    <location>
        <begin position="265"/>
        <end position="295"/>
    </location>
</feature>
<name>A0ABN1K055_9FLAO</name>
<organism evidence="3 4">
    <name type="scientific">Psychroflexus lacisalsi</name>
    <dbReference type="NCBI Taxonomy" id="503928"/>
    <lineage>
        <taxon>Bacteria</taxon>
        <taxon>Pseudomonadati</taxon>
        <taxon>Bacteroidota</taxon>
        <taxon>Flavobacteriia</taxon>
        <taxon>Flavobacteriales</taxon>
        <taxon>Flavobacteriaceae</taxon>
        <taxon>Psychroflexus</taxon>
    </lineage>
</organism>
<dbReference type="Proteomes" id="UP001500185">
    <property type="component" value="Unassembled WGS sequence"/>
</dbReference>
<accession>A0ABN1K055</accession>